<protein>
    <recommendedName>
        <fullName evidence="2">FCP1 homology domain-containing protein</fullName>
    </recommendedName>
</protein>
<dbReference type="Gene3D" id="3.40.50.1000">
    <property type="entry name" value="HAD superfamily/HAD-like"/>
    <property type="match status" value="1"/>
</dbReference>
<dbReference type="NCBIfam" id="TIGR01509">
    <property type="entry name" value="HAD-SF-IA-v3"/>
    <property type="match status" value="1"/>
</dbReference>
<dbReference type="InterPro" id="IPR023214">
    <property type="entry name" value="HAD_sf"/>
</dbReference>
<dbReference type="Pfam" id="PF00702">
    <property type="entry name" value="Hydrolase"/>
    <property type="match status" value="1"/>
</dbReference>
<accession>A0A6C0EGN8</accession>
<sequence length="162" mass="19285">MKYYIFDLDETLYKQDENQKIVEAIDKELLLKLKEKGTLIMFSNATYSHCDYWCDILNIKECFSSIISSNDLDHSKPNPLAYKKVMELCGINNKDEIHFFDDLPINLYSASQYNWKTFLINKNNNMENYNKTNEDNEDNSTNLYWLSEKYENINKCILKILE</sequence>
<dbReference type="PANTHER" id="PTHR43611:SF3">
    <property type="entry name" value="FLAVIN MONONUCLEOTIDE HYDROLASE 1, CHLOROPLATIC"/>
    <property type="match status" value="1"/>
</dbReference>
<reference evidence="1" key="1">
    <citation type="journal article" date="2020" name="Nature">
        <title>Giant virus diversity and host interactions through global metagenomics.</title>
        <authorList>
            <person name="Schulz F."/>
            <person name="Roux S."/>
            <person name="Paez-Espino D."/>
            <person name="Jungbluth S."/>
            <person name="Walsh D.A."/>
            <person name="Denef V.J."/>
            <person name="McMahon K.D."/>
            <person name="Konstantinidis K.T."/>
            <person name="Eloe-Fadrosh E.A."/>
            <person name="Kyrpides N.C."/>
            <person name="Woyke T."/>
        </authorList>
    </citation>
    <scope>NUCLEOTIDE SEQUENCE</scope>
    <source>
        <strain evidence="1">GVMAG-M-3300000115-19</strain>
    </source>
</reference>
<dbReference type="SUPFAM" id="SSF56784">
    <property type="entry name" value="HAD-like"/>
    <property type="match status" value="1"/>
</dbReference>
<dbReference type="AlphaFoldDB" id="A0A6C0EGN8"/>
<dbReference type="InterPro" id="IPR006439">
    <property type="entry name" value="HAD-SF_hydro_IA"/>
</dbReference>
<dbReference type="EMBL" id="MN738845">
    <property type="protein sequence ID" value="QHT27922.1"/>
    <property type="molecule type" value="Genomic_DNA"/>
</dbReference>
<proteinExistence type="predicted"/>
<name>A0A6C0EGN8_9ZZZZ</name>
<organism evidence="1">
    <name type="scientific">viral metagenome</name>
    <dbReference type="NCBI Taxonomy" id="1070528"/>
    <lineage>
        <taxon>unclassified sequences</taxon>
        <taxon>metagenomes</taxon>
        <taxon>organismal metagenomes</taxon>
    </lineage>
</organism>
<evidence type="ECO:0000313" key="1">
    <source>
        <dbReference type="EMBL" id="QHT27922.1"/>
    </source>
</evidence>
<evidence type="ECO:0008006" key="2">
    <source>
        <dbReference type="Google" id="ProtNLM"/>
    </source>
</evidence>
<dbReference type="InterPro" id="IPR036412">
    <property type="entry name" value="HAD-like_sf"/>
</dbReference>
<dbReference type="PANTHER" id="PTHR43611">
    <property type="entry name" value="ALPHA-D-GLUCOSE 1-PHOSPHATE PHOSPHATASE"/>
    <property type="match status" value="1"/>
</dbReference>